<proteinExistence type="predicted"/>
<evidence type="ECO:0000313" key="2">
    <source>
        <dbReference type="Proteomes" id="UP000242715"/>
    </source>
</evidence>
<sequence>MGNCFVGTMTDSNATIKVITSNGGIMEFNAPMTVSFITKEFPEHAIFRSHDLFWKPLSQFDELEAGESYYLLPINNNNIEASCGSSGGSDYEHVVRQGHVRSHSVPTTSYPAPYRMSLDYNHQGMRFLKKSSIESSLSSSSRFWKVKLVISPEQLVEILAQEARTKELIESVRIVAKCGDINSSAAEDILSDQWSISNTSWSISSKTN</sequence>
<dbReference type="PANTHER" id="PTHR33148:SF69">
    <property type="entry name" value="DUF4228 DOMAIN PROTEIN"/>
    <property type="match status" value="1"/>
</dbReference>
<name>A0A2Z6MI64_TRISU</name>
<gene>
    <name evidence="1" type="ORF">TSUD_43880</name>
</gene>
<dbReference type="OrthoDB" id="1406886at2759"/>
<evidence type="ECO:0000313" key="1">
    <source>
        <dbReference type="EMBL" id="GAU32346.1"/>
    </source>
</evidence>
<dbReference type="PANTHER" id="PTHR33148">
    <property type="entry name" value="PLASTID MOVEMENT IMPAIRED PROTEIN-RELATED"/>
    <property type="match status" value="1"/>
</dbReference>
<dbReference type="InterPro" id="IPR025322">
    <property type="entry name" value="PADRE_dom"/>
</dbReference>
<dbReference type="Pfam" id="PF14009">
    <property type="entry name" value="PADRE"/>
    <property type="match status" value="1"/>
</dbReference>
<keyword evidence="2" id="KW-1185">Reference proteome</keyword>
<evidence type="ECO:0008006" key="3">
    <source>
        <dbReference type="Google" id="ProtNLM"/>
    </source>
</evidence>
<accession>A0A2Z6MI64</accession>
<dbReference type="EMBL" id="DF973489">
    <property type="protein sequence ID" value="GAU32346.1"/>
    <property type="molecule type" value="Genomic_DNA"/>
</dbReference>
<dbReference type="Proteomes" id="UP000242715">
    <property type="component" value="Unassembled WGS sequence"/>
</dbReference>
<reference evidence="2" key="1">
    <citation type="journal article" date="2017" name="Front. Plant Sci.">
        <title>Climate Clever Clovers: New Paradigm to Reduce the Environmental Footprint of Ruminants by Breeding Low Methanogenic Forages Utilizing Haplotype Variation.</title>
        <authorList>
            <person name="Kaur P."/>
            <person name="Appels R."/>
            <person name="Bayer P.E."/>
            <person name="Keeble-Gagnere G."/>
            <person name="Wang J."/>
            <person name="Hirakawa H."/>
            <person name="Shirasawa K."/>
            <person name="Vercoe P."/>
            <person name="Stefanova K."/>
            <person name="Durmic Z."/>
            <person name="Nichols P."/>
            <person name="Revell C."/>
            <person name="Isobe S.N."/>
            <person name="Edwards D."/>
            <person name="Erskine W."/>
        </authorList>
    </citation>
    <scope>NUCLEOTIDE SEQUENCE [LARGE SCALE GENOMIC DNA]</scope>
    <source>
        <strain evidence="2">cv. Daliak</strain>
    </source>
</reference>
<protein>
    <recommendedName>
        <fullName evidence="3">DUF4228 domain-containing protein</fullName>
    </recommendedName>
</protein>
<organism evidence="1 2">
    <name type="scientific">Trifolium subterraneum</name>
    <name type="common">Subterranean clover</name>
    <dbReference type="NCBI Taxonomy" id="3900"/>
    <lineage>
        <taxon>Eukaryota</taxon>
        <taxon>Viridiplantae</taxon>
        <taxon>Streptophyta</taxon>
        <taxon>Embryophyta</taxon>
        <taxon>Tracheophyta</taxon>
        <taxon>Spermatophyta</taxon>
        <taxon>Magnoliopsida</taxon>
        <taxon>eudicotyledons</taxon>
        <taxon>Gunneridae</taxon>
        <taxon>Pentapetalae</taxon>
        <taxon>rosids</taxon>
        <taxon>fabids</taxon>
        <taxon>Fabales</taxon>
        <taxon>Fabaceae</taxon>
        <taxon>Papilionoideae</taxon>
        <taxon>50 kb inversion clade</taxon>
        <taxon>NPAAA clade</taxon>
        <taxon>Hologalegina</taxon>
        <taxon>IRL clade</taxon>
        <taxon>Trifolieae</taxon>
        <taxon>Trifolium</taxon>
    </lineage>
</organism>
<dbReference type="AlphaFoldDB" id="A0A2Z6MI64"/>